<name>A0A4C1WTV3_EUMVA</name>
<organism evidence="1 2">
    <name type="scientific">Eumeta variegata</name>
    <name type="common">Bagworm moth</name>
    <name type="synonym">Eumeta japonica</name>
    <dbReference type="NCBI Taxonomy" id="151549"/>
    <lineage>
        <taxon>Eukaryota</taxon>
        <taxon>Metazoa</taxon>
        <taxon>Ecdysozoa</taxon>
        <taxon>Arthropoda</taxon>
        <taxon>Hexapoda</taxon>
        <taxon>Insecta</taxon>
        <taxon>Pterygota</taxon>
        <taxon>Neoptera</taxon>
        <taxon>Endopterygota</taxon>
        <taxon>Lepidoptera</taxon>
        <taxon>Glossata</taxon>
        <taxon>Ditrysia</taxon>
        <taxon>Tineoidea</taxon>
        <taxon>Psychidae</taxon>
        <taxon>Oiketicinae</taxon>
        <taxon>Eumeta</taxon>
    </lineage>
</organism>
<sequence>MGKGKLVRFGVRIRCPYWGRNQGRAALYAQTDTRKLCQWRLFTSDPRRVMHAPRAATAADATSPSTTRPWIKYDCVKKTNSANFKRRRRYCSNVKMTLPEGTLHRPLFILT</sequence>
<gene>
    <name evidence="1" type="ORF">EVAR_50400_1</name>
</gene>
<dbReference type="EMBL" id="BGZK01000658">
    <property type="protein sequence ID" value="GBP54956.1"/>
    <property type="molecule type" value="Genomic_DNA"/>
</dbReference>
<accession>A0A4C1WTV3</accession>
<protein>
    <submittedName>
        <fullName evidence="1">Uncharacterized protein</fullName>
    </submittedName>
</protein>
<dbReference type="AlphaFoldDB" id="A0A4C1WTV3"/>
<reference evidence="1 2" key="1">
    <citation type="journal article" date="2019" name="Commun. Biol.">
        <title>The bagworm genome reveals a unique fibroin gene that provides high tensile strength.</title>
        <authorList>
            <person name="Kono N."/>
            <person name="Nakamura H."/>
            <person name="Ohtoshi R."/>
            <person name="Tomita M."/>
            <person name="Numata K."/>
            <person name="Arakawa K."/>
        </authorList>
    </citation>
    <scope>NUCLEOTIDE SEQUENCE [LARGE SCALE GENOMIC DNA]</scope>
</reference>
<proteinExistence type="predicted"/>
<evidence type="ECO:0000313" key="1">
    <source>
        <dbReference type="EMBL" id="GBP54956.1"/>
    </source>
</evidence>
<comment type="caution">
    <text evidence="1">The sequence shown here is derived from an EMBL/GenBank/DDBJ whole genome shotgun (WGS) entry which is preliminary data.</text>
</comment>
<evidence type="ECO:0000313" key="2">
    <source>
        <dbReference type="Proteomes" id="UP000299102"/>
    </source>
</evidence>
<keyword evidence="2" id="KW-1185">Reference proteome</keyword>
<dbReference type="Proteomes" id="UP000299102">
    <property type="component" value="Unassembled WGS sequence"/>
</dbReference>